<dbReference type="Pfam" id="PF08282">
    <property type="entry name" value="Hydrolase_3"/>
    <property type="match status" value="1"/>
</dbReference>
<dbReference type="Pfam" id="PF03061">
    <property type="entry name" value="4HBT"/>
    <property type="match status" value="1"/>
</dbReference>
<dbReference type="PANTHER" id="PTHR10000">
    <property type="entry name" value="PHOSPHOSERINE PHOSPHATASE"/>
    <property type="match status" value="1"/>
</dbReference>
<dbReference type="InterPro" id="IPR006379">
    <property type="entry name" value="HAD-SF_hydro_IIB"/>
</dbReference>
<feature type="domain" description="Thioesterase" evidence="2">
    <location>
        <begin position="320"/>
        <end position="397"/>
    </location>
</feature>
<evidence type="ECO:0000259" key="2">
    <source>
        <dbReference type="Pfam" id="PF03061"/>
    </source>
</evidence>
<gene>
    <name evidence="3" type="ORF">HMPREF1536_04323</name>
</gene>
<dbReference type="EMBL" id="AQHW01000025">
    <property type="protein sequence ID" value="KKB49259.1"/>
    <property type="molecule type" value="Genomic_DNA"/>
</dbReference>
<keyword evidence="4" id="KW-1185">Reference proteome</keyword>
<comment type="caution">
    <text evidence="3">The sequence shown here is derived from an EMBL/GenBank/DDBJ whole genome shotgun (WGS) entry which is preliminary data.</text>
</comment>
<dbReference type="GO" id="GO:0016791">
    <property type="term" value="F:phosphatase activity"/>
    <property type="evidence" value="ECO:0007669"/>
    <property type="project" value="TreeGrafter"/>
</dbReference>
<evidence type="ECO:0000313" key="3">
    <source>
        <dbReference type="EMBL" id="KKB49259.1"/>
    </source>
</evidence>
<dbReference type="SFLD" id="SFLDS00003">
    <property type="entry name" value="Haloacid_Dehalogenase"/>
    <property type="match status" value="1"/>
</dbReference>
<dbReference type="Gene3D" id="3.30.1240.10">
    <property type="match status" value="1"/>
</dbReference>
<dbReference type="GO" id="GO:0000287">
    <property type="term" value="F:magnesium ion binding"/>
    <property type="evidence" value="ECO:0007669"/>
    <property type="project" value="TreeGrafter"/>
</dbReference>
<dbReference type="Gene3D" id="3.10.129.10">
    <property type="entry name" value="Hotdog Thioesterase"/>
    <property type="match status" value="1"/>
</dbReference>
<dbReference type="InterPro" id="IPR006683">
    <property type="entry name" value="Thioestr_dom"/>
</dbReference>
<dbReference type="Gene3D" id="3.40.50.1000">
    <property type="entry name" value="HAD superfamily/HAD-like"/>
    <property type="match status" value="1"/>
</dbReference>
<dbReference type="NCBIfam" id="TIGR00369">
    <property type="entry name" value="unchar_dom_1"/>
    <property type="match status" value="1"/>
</dbReference>
<name>A0A0F5IUN6_9BACT</name>
<evidence type="ECO:0000256" key="1">
    <source>
        <dbReference type="ARBA" id="ARBA00022801"/>
    </source>
</evidence>
<protein>
    <submittedName>
        <fullName evidence="3">Cof-like hydrolase</fullName>
    </submittedName>
</protein>
<dbReference type="InterPro" id="IPR023214">
    <property type="entry name" value="HAD_sf"/>
</dbReference>
<dbReference type="SUPFAM" id="SSF56784">
    <property type="entry name" value="HAD-like"/>
    <property type="match status" value="1"/>
</dbReference>
<dbReference type="InterPro" id="IPR003736">
    <property type="entry name" value="PAAI_dom"/>
</dbReference>
<evidence type="ECO:0000313" key="4">
    <source>
        <dbReference type="Proteomes" id="UP000033035"/>
    </source>
</evidence>
<dbReference type="SUPFAM" id="SSF54637">
    <property type="entry name" value="Thioesterase/thiol ester dehydrase-isomerase"/>
    <property type="match status" value="1"/>
</dbReference>
<dbReference type="HOGENOM" id="CLU_044146_0_3_10"/>
<accession>A0A0F5IUN6</accession>
<dbReference type="STRING" id="1203610.HMPREF1536_04323"/>
<dbReference type="CDD" id="cd03443">
    <property type="entry name" value="PaaI_thioesterase"/>
    <property type="match status" value="1"/>
</dbReference>
<dbReference type="PROSITE" id="PS01228">
    <property type="entry name" value="COF_1"/>
    <property type="match status" value="1"/>
</dbReference>
<dbReference type="Proteomes" id="UP000033035">
    <property type="component" value="Unassembled WGS sequence"/>
</dbReference>
<proteinExistence type="predicted"/>
<dbReference type="SFLD" id="SFLDG01140">
    <property type="entry name" value="C2.B:_Phosphomannomutase_and_P"/>
    <property type="match status" value="1"/>
</dbReference>
<dbReference type="PANTHER" id="PTHR10000:SF8">
    <property type="entry name" value="HAD SUPERFAMILY HYDROLASE-LIKE, TYPE 3"/>
    <property type="match status" value="1"/>
</dbReference>
<dbReference type="InterPro" id="IPR000150">
    <property type="entry name" value="Cof"/>
</dbReference>
<dbReference type="PATRIC" id="fig|1203610.3.peg.4400"/>
<dbReference type="AlphaFoldDB" id="A0A0F5IUN6"/>
<keyword evidence="1 3" id="KW-0378">Hydrolase</keyword>
<sequence length="410" mass="44762">MKYKLLVLDVDGTLLNSEKEITARTLAALLKVQQMGVHIVLASGRPTNGVMPLAKALELDHYGGFILSYNGGQIINVQTGELFFEKRINPEMLAYLDKKAKKNNFAIFTYHKDFILTDKPESRHVQEEAALNNMRVIGVDNFPEAVDFSPCKCVLASDDEAELVGLENHWKKRLNGVLDVYRTEDFFLEVVPQFINKGNTLAVLMEKLKITTEEVVAIGDGIADVPMLQLAGTSVAMGNARDSVKVCADFTTLTNDMDGVAVAIETAILAAIKPTEVPLAQLNMRAKHALMGNLGIQYTYASEDRVEATMPVDERTRQPFGILHGGATLALAETVAGLGSMILAKPDEIVVGMQVSGNHMSSAHEGDTVRAVGTIIHKGRSSHVWNVDVFTSTDKLVSSIRVVNSILKKK</sequence>
<organism evidence="3 4">
    <name type="scientific">Parabacteroides gordonii MS-1 = DSM 23371</name>
    <dbReference type="NCBI Taxonomy" id="1203610"/>
    <lineage>
        <taxon>Bacteria</taxon>
        <taxon>Pseudomonadati</taxon>
        <taxon>Bacteroidota</taxon>
        <taxon>Bacteroidia</taxon>
        <taxon>Bacteroidales</taxon>
        <taxon>Tannerellaceae</taxon>
        <taxon>Parabacteroides</taxon>
    </lineage>
</organism>
<dbReference type="NCBIfam" id="TIGR00099">
    <property type="entry name" value="Cof-subfamily"/>
    <property type="match status" value="1"/>
</dbReference>
<dbReference type="RefSeq" id="WP_028729178.1">
    <property type="nucleotide sequence ID" value="NZ_KE386763.1"/>
</dbReference>
<dbReference type="InterPro" id="IPR036412">
    <property type="entry name" value="HAD-like_sf"/>
</dbReference>
<dbReference type="CDD" id="cd07516">
    <property type="entry name" value="HAD_Pase"/>
    <property type="match status" value="1"/>
</dbReference>
<dbReference type="InterPro" id="IPR029069">
    <property type="entry name" value="HotDog_dom_sf"/>
</dbReference>
<dbReference type="SFLD" id="SFLDG01144">
    <property type="entry name" value="C2.B.4:_PGP_Like"/>
    <property type="match status" value="1"/>
</dbReference>
<dbReference type="GO" id="GO:0016289">
    <property type="term" value="F:acyl-CoA hydrolase activity"/>
    <property type="evidence" value="ECO:0007669"/>
    <property type="project" value="UniProtKB-ARBA"/>
</dbReference>
<dbReference type="NCBIfam" id="TIGR01484">
    <property type="entry name" value="HAD-SF-IIB"/>
    <property type="match status" value="1"/>
</dbReference>
<reference evidence="3 4" key="1">
    <citation type="submission" date="2013-04" db="EMBL/GenBank/DDBJ databases">
        <title>The Genome Sequence of Parabacteroides gordonii DSM 23371.</title>
        <authorList>
            <consortium name="The Broad Institute Genomics Platform"/>
            <person name="Earl A."/>
            <person name="Ward D."/>
            <person name="Feldgarden M."/>
            <person name="Gevers D."/>
            <person name="Martens E."/>
            <person name="Sakamoto M."/>
            <person name="Benno Y."/>
            <person name="Suzuki N."/>
            <person name="Matsunaga N."/>
            <person name="Koshihara K."/>
            <person name="Seki M."/>
            <person name="Komiya H."/>
            <person name="Walker B."/>
            <person name="Young S."/>
            <person name="Zeng Q."/>
            <person name="Gargeya S."/>
            <person name="Fitzgerald M."/>
            <person name="Haas B."/>
            <person name="Abouelleil A."/>
            <person name="Allen A.W."/>
            <person name="Alvarado L."/>
            <person name="Arachchi H.M."/>
            <person name="Berlin A.M."/>
            <person name="Chapman S.B."/>
            <person name="Gainer-Dewar J."/>
            <person name="Goldberg J."/>
            <person name="Griggs A."/>
            <person name="Gujja S."/>
            <person name="Hansen M."/>
            <person name="Howarth C."/>
            <person name="Imamovic A."/>
            <person name="Ireland A."/>
            <person name="Larimer J."/>
            <person name="McCowan C."/>
            <person name="Murphy C."/>
            <person name="Pearson M."/>
            <person name="Poon T.W."/>
            <person name="Priest M."/>
            <person name="Roberts A."/>
            <person name="Saif S."/>
            <person name="Shea T."/>
            <person name="Sisk P."/>
            <person name="Sykes S."/>
            <person name="Wortman J."/>
            <person name="Nusbaum C."/>
            <person name="Birren B."/>
        </authorList>
    </citation>
    <scope>NUCLEOTIDE SEQUENCE [LARGE SCALE GENOMIC DNA]</scope>
    <source>
        <strain evidence="3 4">MS-1</strain>
    </source>
</reference>
<dbReference type="GO" id="GO:0005829">
    <property type="term" value="C:cytosol"/>
    <property type="evidence" value="ECO:0007669"/>
    <property type="project" value="TreeGrafter"/>
</dbReference>